<evidence type="ECO:0000313" key="8">
    <source>
        <dbReference type="EMBL" id="PXY41861.1"/>
    </source>
</evidence>
<dbReference type="PANTHER" id="PTHR30558:SF3">
    <property type="entry name" value="BIOPOLYMER TRANSPORT PROTEIN EXBD-RELATED"/>
    <property type="match status" value="1"/>
</dbReference>
<reference evidence="8 9" key="1">
    <citation type="submission" date="2018-05" db="EMBL/GenBank/DDBJ databases">
        <title>Flavobacterium sp. strain IMCC34759, incomplete genome.</title>
        <authorList>
            <person name="Joung Y."/>
            <person name="Cho J."/>
        </authorList>
    </citation>
    <scope>NUCLEOTIDE SEQUENCE [LARGE SCALE GENOMIC DNA]</scope>
    <source>
        <strain evidence="8 9">IMCC34759</strain>
    </source>
</reference>
<dbReference type="Proteomes" id="UP000247903">
    <property type="component" value="Unassembled WGS sequence"/>
</dbReference>
<dbReference type="GO" id="GO:0005886">
    <property type="term" value="C:plasma membrane"/>
    <property type="evidence" value="ECO:0007669"/>
    <property type="project" value="UniProtKB-SubCell"/>
</dbReference>
<dbReference type="RefSeq" id="WP_110305515.1">
    <property type="nucleotide sequence ID" value="NZ_QJHK01000003.1"/>
</dbReference>
<evidence type="ECO:0000313" key="9">
    <source>
        <dbReference type="Proteomes" id="UP000247903"/>
    </source>
</evidence>
<evidence type="ECO:0000256" key="3">
    <source>
        <dbReference type="ARBA" id="ARBA00022475"/>
    </source>
</evidence>
<comment type="similarity">
    <text evidence="2 7">Belongs to the ExbD/TolR family.</text>
</comment>
<keyword evidence="6" id="KW-0472">Membrane</keyword>
<evidence type="ECO:0000256" key="5">
    <source>
        <dbReference type="ARBA" id="ARBA00022989"/>
    </source>
</evidence>
<keyword evidence="7" id="KW-0813">Transport</keyword>
<dbReference type="InterPro" id="IPR003400">
    <property type="entry name" value="ExbD"/>
</dbReference>
<evidence type="ECO:0000256" key="2">
    <source>
        <dbReference type="ARBA" id="ARBA00005811"/>
    </source>
</evidence>
<comment type="caution">
    <text evidence="8">The sequence shown here is derived from an EMBL/GenBank/DDBJ whole genome shotgun (WGS) entry which is preliminary data.</text>
</comment>
<organism evidence="8 9">
    <name type="scientific">Flavobacterium cheongpyeongense</name>
    <dbReference type="NCBI Taxonomy" id="2212651"/>
    <lineage>
        <taxon>Bacteria</taxon>
        <taxon>Pseudomonadati</taxon>
        <taxon>Bacteroidota</taxon>
        <taxon>Flavobacteriia</taxon>
        <taxon>Flavobacteriales</taxon>
        <taxon>Flavobacteriaceae</taxon>
        <taxon>Flavobacterium</taxon>
    </lineage>
</organism>
<protein>
    <submittedName>
        <fullName evidence="8">Biopolymer transporter ExbD</fullName>
    </submittedName>
</protein>
<evidence type="ECO:0000256" key="6">
    <source>
        <dbReference type="ARBA" id="ARBA00023136"/>
    </source>
</evidence>
<dbReference type="Gene3D" id="3.30.420.270">
    <property type="match status" value="1"/>
</dbReference>
<keyword evidence="4 7" id="KW-0812">Transmembrane</keyword>
<keyword evidence="5" id="KW-1133">Transmembrane helix</keyword>
<keyword evidence="7" id="KW-0653">Protein transport</keyword>
<gene>
    <name evidence="8" type="ORF">DMB65_04670</name>
</gene>
<keyword evidence="9" id="KW-1185">Reference proteome</keyword>
<name>A0A2V4BSC1_9FLAO</name>
<dbReference type="Pfam" id="PF02472">
    <property type="entry name" value="ExbD"/>
    <property type="match status" value="1"/>
</dbReference>
<dbReference type="AlphaFoldDB" id="A0A2V4BSC1"/>
<comment type="subcellular location">
    <subcellularLocation>
        <location evidence="1">Cell membrane</location>
        <topology evidence="1">Single-pass membrane protein</topology>
    </subcellularLocation>
    <subcellularLocation>
        <location evidence="7">Cell membrane</location>
        <topology evidence="7">Single-pass type II membrane protein</topology>
    </subcellularLocation>
</comment>
<dbReference type="EMBL" id="QJHK01000003">
    <property type="protein sequence ID" value="PXY41861.1"/>
    <property type="molecule type" value="Genomic_DNA"/>
</dbReference>
<evidence type="ECO:0000256" key="1">
    <source>
        <dbReference type="ARBA" id="ARBA00004162"/>
    </source>
</evidence>
<evidence type="ECO:0000256" key="4">
    <source>
        <dbReference type="ARBA" id="ARBA00022692"/>
    </source>
</evidence>
<evidence type="ECO:0000256" key="7">
    <source>
        <dbReference type="RuleBase" id="RU003879"/>
    </source>
</evidence>
<dbReference type="GO" id="GO:0022857">
    <property type="term" value="F:transmembrane transporter activity"/>
    <property type="evidence" value="ECO:0007669"/>
    <property type="project" value="InterPro"/>
</dbReference>
<keyword evidence="3" id="KW-1003">Cell membrane</keyword>
<dbReference type="PANTHER" id="PTHR30558">
    <property type="entry name" value="EXBD MEMBRANE COMPONENT OF PMF-DRIVEN MACROMOLECULE IMPORT SYSTEM"/>
    <property type="match status" value="1"/>
</dbReference>
<dbReference type="GO" id="GO:0015031">
    <property type="term" value="P:protein transport"/>
    <property type="evidence" value="ECO:0007669"/>
    <property type="project" value="UniProtKB-KW"/>
</dbReference>
<proteinExistence type="inferred from homology"/>
<accession>A0A2V4BSC1</accession>
<sequence>MSIKRKRRFHAEVATSSLSDIMFFLLLFFLIISTLANPNVIKMTLPKAKSNEKTNKQLISLSVTEDKKFYIDKQPVEFEELETSLMSKIGDDKEQTVVVRIPFNLQVQDLVDVLQIGVKNNLKFVIATSPK</sequence>
<dbReference type="OrthoDB" id="1375727at2"/>